<dbReference type="CDD" id="cd04301">
    <property type="entry name" value="NAT_SF"/>
    <property type="match status" value="1"/>
</dbReference>
<evidence type="ECO:0000313" key="2">
    <source>
        <dbReference type="EMBL" id="KUL42815.1"/>
    </source>
</evidence>
<reference evidence="3" key="1">
    <citation type="submission" date="2015-10" db="EMBL/GenBank/DDBJ databases">
        <authorList>
            <person name="Ju K.-S."/>
            <person name="Doroghazi J.R."/>
            <person name="Metcalf W.W."/>
        </authorList>
    </citation>
    <scope>NUCLEOTIDE SEQUENCE [LARGE SCALE GENOMIC DNA]</scope>
    <source>
        <strain evidence="3">NRRL 3151</strain>
    </source>
</reference>
<dbReference type="Gene3D" id="3.40.630.30">
    <property type="match status" value="1"/>
</dbReference>
<evidence type="ECO:0000259" key="1">
    <source>
        <dbReference type="Pfam" id="PF00583"/>
    </source>
</evidence>
<protein>
    <recommendedName>
        <fullName evidence="1">N-acetyltransferase domain-containing protein</fullName>
    </recommendedName>
</protein>
<dbReference type="InterPro" id="IPR016181">
    <property type="entry name" value="Acyl_CoA_acyltransferase"/>
</dbReference>
<name>A0A0X3VDI0_9ACTN</name>
<organism evidence="2 3">
    <name type="scientific">Streptomyces regalis</name>
    <dbReference type="NCBI Taxonomy" id="68262"/>
    <lineage>
        <taxon>Bacteria</taxon>
        <taxon>Bacillati</taxon>
        <taxon>Actinomycetota</taxon>
        <taxon>Actinomycetes</taxon>
        <taxon>Kitasatosporales</taxon>
        <taxon>Streptomycetaceae</taxon>
        <taxon>Streptomyces</taxon>
    </lineage>
</organism>
<comment type="caution">
    <text evidence="2">The sequence shown here is derived from an EMBL/GenBank/DDBJ whole genome shotgun (WGS) entry which is preliminary data.</text>
</comment>
<dbReference type="GO" id="GO:0016747">
    <property type="term" value="F:acyltransferase activity, transferring groups other than amino-acyl groups"/>
    <property type="evidence" value="ECO:0007669"/>
    <property type="project" value="InterPro"/>
</dbReference>
<evidence type="ECO:0000313" key="3">
    <source>
        <dbReference type="Proteomes" id="UP000053923"/>
    </source>
</evidence>
<dbReference type="InterPro" id="IPR000182">
    <property type="entry name" value="GNAT_dom"/>
</dbReference>
<sequence length="139" mass="16102">MVRMGPSVWWNGPVAPSARTPTEIVLFDHDDHLIGRLRFRVCPTCRTGRILEIWVYDAWQRQGLGRELVHSLLARRPGYRWSTTLQTRAGRVFFLAMAQETTVALPHGRPLCRHLMGSIRRTWRGLLDHWPPSRRPGAQ</sequence>
<dbReference type="Pfam" id="PF00583">
    <property type="entry name" value="Acetyltransf_1"/>
    <property type="match status" value="1"/>
</dbReference>
<dbReference type="SUPFAM" id="SSF55729">
    <property type="entry name" value="Acyl-CoA N-acyltransferases (Nat)"/>
    <property type="match status" value="1"/>
</dbReference>
<accession>A0A0X3VDI0</accession>
<dbReference type="Proteomes" id="UP000053923">
    <property type="component" value="Unassembled WGS sequence"/>
</dbReference>
<dbReference type="EMBL" id="LLZG01000047">
    <property type="protein sequence ID" value="KUL42815.1"/>
    <property type="molecule type" value="Genomic_DNA"/>
</dbReference>
<dbReference type="AlphaFoldDB" id="A0A0X3VDI0"/>
<gene>
    <name evidence="2" type="ORF">ADL12_09240</name>
</gene>
<keyword evidence="3" id="KW-1185">Reference proteome</keyword>
<feature type="domain" description="N-acetyltransferase" evidence="1">
    <location>
        <begin position="23"/>
        <end position="74"/>
    </location>
</feature>
<proteinExistence type="predicted"/>